<evidence type="ECO:0000256" key="8">
    <source>
        <dbReference type="RuleBase" id="RU000461"/>
    </source>
</evidence>
<evidence type="ECO:0000256" key="5">
    <source>
        <dbReference type="ARBA" id="ARBA00023004"/>
    </source>
</evidence>
<dbReference type="CDD" id="cd11073">
    <property type="entry name" value="CYP76-like"/>
    <property type="match status" value="1"/>
</dbReference>
<dbReference type="GO" id="GO:0020037">
    <property type="term" value="F:heme binding"/>
    <property type="evidence" value="ECO:0007669"/>
    <property type="project" value="InterPro"/>
</dbReference>
<keyword evidence="10" id="KW-1185">Reference proteome</keyword>
<dbReference type="InterPro" id="IPR017972">
    <property type="entry name" value="Cyt_P450_CS"/>
</dbReference>
<dbReference type="PANTHER" id="PTHR47950:SF14">
    <property type="entry name" value="CYTOCHROME P450 76A2-LIKE ISOFORM X1"/>
    <property type="match status" value="1"/>
</dbReference>
<evidence type="ECO:0000256" key="1">
    <source>
        <dbReference type="ARBA" id="ARBA00010617"/>
    </source>
</evidence>
<evidence type="ECO:0000256" key="6">
    <source>
        <dbReference type="ARBA" id="ARBA00023033"/>
    </source>
</evidence>
<evidence type="ECO:0000256" key="2">
    <source>
        <dbReference type="ARBA" id="ARBA00022617"/>
    </source>
</evidence>
<dbReference type="GO" id="GO:0004497">
    <property type="term" value="F:monooxygenase activity"/>
    <property type="evidence" value="ECO:0007669"/>
    <property type="project" value="UniProtKB-KW"/>
</dbReference>
<accession>A0AAV3RWP2</accession>
<keyword evidence="4 8" id="KW-0560">Oxidoreductase</keyword>
<gene>
    <name evidence="9" type="ORF">LIER_33396</name>
</gene>
<dbReference type="SUPFAM" id="SSF48264">
    <property type="entry name" value="Cytochrome P450"/>
    <property type="match status" value="1"/>
</dbReference>
<dbReference type="AlphaFoldDB" id="A0AAV3RWP2"/>
<sequence length="510" mass="58059">MELVSSLVSVAIVLLTALGIVLWAKVSNLKRKLPPGPPGWPVFGHMFNLGSDPHMATAKLGERYGPVIWLRLGSINTMVILSAKAAAEFFKNHDLSFADRKIIGTMHSHDYHQSSLALAPYGSFWRMLRRICTVEMFVQKKINETESFRRKCVDDMMLWIEEEANNVMEEGGGIQVTRFIFLASFNMVGNLMLSRDLVDPKSKTASEFYTAMMGVMEWSGKPNISDLFGFLKSFDLQGLKRKNDRDMGKAMEIVSAFVKERMNEQKEGQEKRKDFLDVLLEFEGNGKDEPDKLSEHNINVFILEMFLAGSETTSSTAEWVLTELLHHPEEMTKVQAEIDKVVEAGKKFEEKDIDKLPYLQAVVKEGLRLHPPIPFLIPRRATCDANFMDYQIPTNTQVLVNAWAIGRDPDCWDDPTSFKPQRFIGSKVDYKGQNFEYIPFGAGRRMCVGISLGHRMLHFMLGSLLHEFDWELDGSIKGKPIDMRERVGSTMRKFVPLKAVPRKRIVLNSH</sequence>
<protein>
    <submittedName>
        <fullName evidence="9">Oxygenase</fullName>
    </submittedName>
</protein>
<evidence type="ECO:0000256" key="4">
    <source>
        <dbReference type="ARBA" id="ARBA00023002"/>
    </source>
</evidence>
<dbReference type="InterPro" id="IPR036396">
    <property type="entry name" value="Cyt_P450_sf"/>
</dbReference>
<keyword evidence="2 7" id="KW-0349">Heme</keyword>
<proteinExistence type="inferred from homology"/>
<dbReference type="PANTHER" id="PTHR47950">
    <property type="entry name" value="CYTOCHROME P450, FAMILY 76, SUBFAMILY C, POLYPEPTIDE 5-RELATED"/>
    <property type="match status" value="1"/>
</dbReference>
<dbReference type="InterPro" id="IPR001128">
    <property type="entry name" value="Cyt_P450"/>
</dbReference>
<evidence type="ECO:0000313" key="9">
    <source>
        <dbReference type="EMBL" id="GAA0186108.1"/>
    </source>
</evidence>
<dbReference type="FunFam" id="1.10.630.10:FF:000007">
    <property type="entry name" value="Cytochrome P450 76C4"/>
    <property type="match status" value="1"/>
</dbReference>
<dbReference type="PROSITE" id="PS00086">
    <property type="entry name" value="CYTOCHROME_P450"/>
    <property type="match status" value="1"/>
</dbReference>
<dbReference type="GO" id="GO:0005506">
    <property type="term" value="F:iron ion binding"/>
    <property type="evidence" value="ECO:0007669"/>
    <property type="project" value="InterPro"/>
</dbReference>
<reference evidence="9 10" key="1">
    <citation type="submission" date="2024-01" db="EMBL/GenBank/DDBJ databases">
        <title>The complete chloroplast genome sequence of Lithospermum erythrorhizon: insights into the phylogenetic relationship among Boraginaceae species and the maternal lineages of purple gromwells.</title>
        <authorList>
            <person name="Okada T."/>
            <person name="Watanabe K."/>
        </authorList>
    </citation>
    <scope>NUCLEOTIDE SEQUENCE [LARGE SCALE GENOMIC DNA]</scope>
</reference>
<evidence type="ECO:0000256" key="3">
    <source>
        <dbReference type="ARBA" id="ARBA00022723"/>
    </source>
</evidence>
<comment type="cofactor">
    <cofactor evidence="7">
        <name>heme</name>
        <dbReference type="ChEBI" id="CHEBI:30413"/>
    </cofactor>
</comment>
<evidence type="ECO:0000256" key="7">
    <source>
        <dbReference type="PIRSR" id="PIRSR602401-1"/>
    </source>
</evidence>
<feature type="binding site" description="axial binding residue" evidence="7">
    <location>
        <position position="447"/>
    </location>
    <ligand>
        <name>heme</name>
        <dbReference type="ChEBI" id="CHEBI:30413"/>
    </ligand>
    <ligandPart>
        <name>Fe</name>
        <dbReference type="ChEBI" id="CHEBI:18248"/>
    </ligandPart>
</feature>
<dbReference type="EMBL" id="BAABME010013370">
    <property type="protein sequence ID" value="GAA0186108.1"/>
    <property type="molecule type" value="Genomic_DNA"/>
</dbReference>
<dbReference type="PRINTS" id="PR00463">
    <property type="entry name" value="EP450I"/>
</dbReference>
<name>A0AAV3RWP2_LITER</name>
<dbReference type="Pfam" id="PF00067">
    <property type="entry name" value="p450"/>
    <property type="match status" value="1"/>
</dbReference>
<organism evidence="9 10">
    <name type="scientific">Lithospermum erythrorhizon</name>
    <name type="common">Purple gromwell</name>
    <name type="synonym">Lithospermum officinale var. erythrorhizon</name>
    <dbReference type="NCBI Taxonomy" id="34254"/>
    <lineage>
        <taxon>Eukaryota</taxon>
        <taxon>Viridiplantae</taxon>
        <taxon>Streptophyta</taxon>
        <taxon>Embryophyta</taxon>
        <taxon>Tracheophyta</taxon>
        <taxon>Spermatophyta</taxon>
        <taxon>Magnoliopsida</taxon>
        <taxon>eudicotyledons</taxon>
        <taxon>Gunneridae</taxon>
        <taxon>Pentapetalae</taxon>
        <taxon>asterids</taxon>
        <taxon>lamiids</taxon>
        <taxon>Boraginales</taxon>
        <taxon>Boraginaceae</taxon>
        <taxon>Boraginoideae</taxon>
        <taxon>Lithospermeae</taxon>
        <taxon>Lithospermum</taxon>
    </lineage>
</organism>
<dbReference type="Gene3D" id="1.10.630.10">
    <property type="entry name" value="Cytochrome P450"/>
    <property type="match status" value="1"/>
</dbReference>
<comment type="caution">
    <text evidence="9">The sequence shown here is derived from an EMBL/GenBank/DDBJ whole genome shotgun (WGS) entry which is preliminary data.</text>
</comment>
<keyword evidence="3 7" id="KW-0479">Metal-binding</keyword>
<comment type="similarity">
    <text evidence="1 8">Belongs to the cytochrome P450 family.</text>
</comment>
<keyword evidence="5 7" id="KW-0408">Iron</keyword>
<dbReference type="Proteomes" id="UP001454036">
    <property type="component" value="Unassembled WGS sequence"/>
</dbReference>
<evidence type="ECO:0000313" key="10">
    <source>
        <dbReference type="Proteomes" id="UP001454036"/>
    </source>
</evidence>
<dbReference type="PRINTS" id="PR00385">
    <property type="entry name" value="P450"/>
</dbReference>
<dbReference type="InterPro" id="IPR002401">
    <property type="entry name" value="Cyt_P450_E_grp-I"/>
</dbReference>
<keyword evidence="6 8" id="KW-0503">Monooxygenase</keyword>
<dbReference type="GO" id="GO:0016705">
    <property type="term" value="F:oxidoreductase activity, acting on paired donors, with incorporation or reduction of molecular oxygen"/>
    <property type="evidence" value="ECO:0007669"/>
    <property type="project" value="InterPro"/>
</dbReference>